<name>A0A2G9I7A0_9LAMI</name>
<dbReference type="PANTHER" id="PTHR37174:SF2">
    <property type="entry name" value="FORKHEAD-ASSOCIATED DOMAIN PROTEIN"/>
    <property type="match status" value="1"/>
</dbReference>
<evidence type="ECO:0000256" key="1">
    <source>
        <dbReference type="SAM" id="Coils"/>
    </source>
</evidence>
<comment type="caution">
    <text evidence="4">The sequence shown here is derived from an EMBL/GenBank/DDBJ whole genome shotgun (WGS) entry which is preliminary data.</text>
</comment>
<evidence type="ECO:0000256" key="3">
    <source>
        <dbReference type="SAM" id="SignalP"/>
    </source>
</evidence>
<feature type="region of interest" description="Disordered" evidence="2">
    <location>
        <begin position="184"/>
        <end position="210"/>
    </location>
</feature>
<evidence type="ECO:0000256" key="2">
    <source>
        <dbReference type="SAM" id="MobiDB-lite"/>
    </source>
</evidence>
<feature type="chain" id="PRO_5013950306" evidence="3">
    <location>
        <begin position="18"/>
        <end position="281"/>
    </location>
</feature>
<dbReference type="AlphaFoldDB" id="A0A2G9I7A0"/>
<keyword evidence="3" id="KW-0732">Signal</keyword>
<feature type="compositionally biased region" description="Polar residues" evidence="2">
    <location>
        <begin position="151"/>
        <end position="165"/>
    </location>
</feature>
<dbReference type="PANTHER" id="PTHR37174">
    <property type="entry name" value="FORKHEAD-ASSOCIATED DOMAIN PROTEIN"/>
    <property type="match status" value="1"/>
</dbReference>
<accession>A0A2G9I7A0</accession>
<feature type="signal peptide" evidence="3">
    <location>
        <begin position="1"/>
        <end position="17"/>
    </location>
</feature>
<gene>
    <name evidence="4" type="ORF">CDL12_01625</name>
</gene>
<feature type="region of interest" description="Disordered" evidence="2">
    <location>
        <begin position="138"/>
        <end position="168"/>
    </location>
</feature>
<reference evidence="5" key="1">
    <citation type="journal article" date="2018" name="Gigascience">
        <title>Genome assembly of the Pink Ipe (Handroanthus impetiginosus, Bignoniaceae), a highly valued, ecologically keystone Neotropical timber forest tree.</title>
        <authorList>
            <person name="Silva-Junior O.B."/>
            <person name="Grattapaglia D."/>
            <person name="Novaes E."/>
            <person name="Collevatti R.G."/>
        </authorList>
    </citation>
    <scope>NUCLEOTIDE SEQUENCE [LARGE SCALE GENOMIC DNA]</scope>
    <source>
        <strain evidence="5">cv. UFG-1</strain>
    </source>
</reference>
<evidence type="ECO:0000313" key="5">
    <source>
        <dbReference type="Proteomes" id="UP000231279"/>
    </source>
</evidence>
<dbReference type="STRING" id="429701.A0A2G9I7A0"/>
<dbReference type="OrthoDB" id="772275at2759"/>
<evidence type="ECO:0000313" key="4">
    <source>
        <dbReference type="EMBL" id="PIN25622.1"/>
    </source>
</evidence>
<organism evidence="4 5">
    <name type="scientific">Handroanthus impetiginosus</name>
    <dbReference type="NCBI Taxonomy" id="429701"/>
    <lineage>
        <taxon>Eukaryota</taxon>
        <taxon>Viridiplantae</taxon>
        <taxon>Streptophyta</taxon>
        <taxon>Embryophyta</taxon>
        <taxon>Tracheophyta</taxon>
        <taxon>Spermatophyta</taxon>
        <taxon>Magnoliopsida</taxon>
        <taxon>eudicotyledons</taxon>
        <taxon>Gunneridae</taxon>
        <taxon>Pentapetalae</taxon>
        <taxon>asterids</taxon>
        <taxon>lamiids</taxon>
        <taxon>Lamiales</taxon>
        <taxon>Bignoniaceae</taxon>
        <taxon>Crescentiina</taxon>
        <taxon>Tabebuia alliance</taxon>
        <taxon>Handroanthus</taxon>
    </lineage>
</organism>
<proteinExistence type="predicted"/>
<sequence>MMLNCGLLLLQWRPCSRMSTVCLASQSATADQLRQQLDNLHKDADSTRAKANSARLRLLRLSEAVEKLGRQAAVSVQTGRENDARDLLFQKKKVMQAMERLKGRIELFDELSAKLNEAISTKESLLIGNMALDLEVSETEAPSPVRIVSPTEENSNNTVDNQHLDPNNLEIPEDQELQIVSKSQDAHAENELNNHNESEKRSHGADDVQGPREISTFEDFLQHLDLQLNQIEEELETFLRFSGLLLESKEKPQYSKVQHVTEILESVRHTRERIATIKQRK</sequence>
<keyword evidence="5" id="KW-1185">Reference proteome</keyword>
<dbReference type="Proteomes" id="UP000231279">
    <property type="component" value="Unassembled WGS sequence"/>
</dbReference>
<feature type="coiled-coil region" evidence="1">
    <location>
        <begin position="23"/>
        <end position="50"/>
    </location>
</feature>
<keyword evidence="1" id="KW-0175">Coiled coil</keyword>
<protein>
    <submittedName>
        <fullName evidence="4">Uncharacterized protein</fullName>
    </submittedName>
</protein>
<dbReference type="EMBL" id="NKXS01000208">
    <property type="protein sequence ID" value="PIN25622.1"/>
    <property type="molecule type" value="Genomic_DNA"/>
</dbReference>